<dbReference type="Gene3D" id="3.40.30.10">
    <property type="entry name" value="Glutaredoxin"/>
    <property type="match status" value="1"/>
</dbReference>
<dbReference type="EMBL" id="CP031598">
    <property type="protein sequence ID" value="QEW24352.1"/>
    <property type="molecule type" value="Genomic_DNA"/>
</dbReference>
<dbReference type="OrthoDB" id="9808254at2"/>
<dbReference type="SUPFAM" id="SSF52833">
    <property type="entry name" value="Thioredoxin-like"/>
    <property type="match status" value="1"/>
</dbReference>
<dbReference type="PANTHER" id="PTHR36057:SF1">
    <property type="entry name" value="LIPOPROTEIN LIPID ATTACHMENT SITE-LIKE PROTEIN, PUTATIVE (DUF1223)-RELATED"/>
    <property type="match status" value="1"/>
</dbReference>
<evidence type="ECO:0000313" key="2">
    <source>
        <dbReference type="EMBL" id="KRS16756.1"/>
    </source>
</evidence>
<dbReference type="AlphaFoldDB" id="A0A0T5P6P9"/>
<keyword evidence="1" id="KW-0732">Signal</keyword>
<dbReference type="STRING" id="540747.SAMN04488031_10272"/>
<reference evidence="2 4" key="1">
    <citation type="submission" date="2015-04" db="EMBL/GenBank/DDBJ databases">
        <title>The draft genome sequence of Roseovarius indicus B108T.</title>
        <authorList>
            <person name="Li G."/>
            <person name="Lai Q."/>
            <person name="Shao Z."/>
            <person name="Yan P."/>
        </authorList>
    </citation>
    <scope>NUCLEOTIDE SEQUENCE [LARGE SCALE GENOMIC DNA]</scope>
    <source>
        <strain evidence="2 4">B108</strain>
    </source>
</reference>
<sequence>MLRLGALLTAFLITLAAPLRAQDRPVLVELFTSQGCSSCPPADAFLHELAKRDDVIALALHVDYWDYIGWKDSFAKPEYTARQRAYAKVSNRRMVYTPQMIINGTDHVVGTRPMDVKDLIKKHRGDVAQVTLTAQEHQGKLKISASAAAGGKATVRLFRYRPEETVAIKRGENAGRSISYSHIVTSVTVVADWDMRQPLDIEVPLNGDLPAVVVIQRNSFGPVEAVARVD</sequence>
<feature type="signal peptide" evidence="1">
    <location>
        <begin position="1"/>
        <end position="21"/>
    </location>
</feature>
<dbReference type="EMBL" id="LAXI01000011">
    <property type="protein sequence ID" value="KRS16756.1"/>
    <property type="molecule type" value="Genomic_DNA"/>
</dbReference>
<evidence type="ECO:0000313" key="4">
    <source>
        <dbReference type="Proteomes" id="UP000051401"/>
    </source>
</evidence>
<proteinExistence type="predicted"/>
<gene>
    <name evidence="3" type="ORF">RIdsm_00129</name>
    <name evidence="2" type="ORF">XM52_16100</name>
</gene>
<dbReference type="Proteomes" id="UP000051401">
    <property type="component" value="Unassembled WGS sequence"/>
</dbReference>
<evidence type="ECO:0000313" key="3">
    <source>
        <dbReference type="EMBL" id="QEW24352.1"/>
    </source>
</evidence>
<name>A0A0T5P6P9_9RHOB</name>
<dbReference type="Pfam" id="PF06764">
    <property type="entry name" value="DUF1223"/>
    <property type="match status" value="1"/>
</dbReference>
<accession>A0A0T5P6P9</accession>
<dbReference type="RefSeq" id="WP_057817344.1">
    <property type="nucleotide sequence ID" value="NZ_CP031598.1"/>
</dbReference>
<dbReference type="Proteomes" id="UP000325785">
    <property type="component" value="Chromosome"/>
</dbReference>
<dbReference type="KEGG" id="rid:RIdsm_00129"/>
<dbReference type="PATRIC" id="fig|540747.5.peg.940"/>
<dbReference type="InterPro" id="IPR036249">
    <property type="entry name" value="Thioredoxin-like_sf"/>
</dbReference>
<keyword evidence="4" id="KW-1185">Reference proteome</keyword>
<dbReference type="InterPro" id="IPR010634">
    <property type="entry name" value="DUF1223"/>
</dbReference>
<evidence type="ECO:0000313" key="5">
    <source>
        <dbReference type="Proteomes" id="UP000325785"/>
    </source>
</evidence>
<organism evidence="2 4">
    <name type="scientific">Roseovarius indicus</name>
    <dbReference type="NCBI Taxonomy" id="540747"/>
    <lineage>
        <taxon>Bacteria</taxon>
        <taxon>Pseudomonadati</taxon>
        <taxon>Pseudomonadota</taxon>
        <taxon>Alphaproteobacteria</taxon>
        <taxon>Rhodobacterales</taxon>
        <taxon>Roseobacteraceae</taxon>
        <taxon>Roseovarius</taxon>
    </lineage>
</organism>
<protein>
    <submittedName>
        <fullName evidence="3">Putative secreted protein</fullName>
    </submittedName>
</protein>
<reference evidence="3 5" key="2">
    <citation type="submission" date="2018-08" db="EMBL/GenBank/DDBJ databases">
        <title>Genetic Globetrotter - A new plasmid hitch-hiking vast phylogenetic and geographic distances.</title>
        <authorList>
            <person name="Vollmers J."/>
            <person name="Petersen J."/>
        </authorList>
    </citation>
    <scope>NUCLEOTIDE SEQUENCE [LARGE SCALE GENOMIC DNA]</scope>
    <source>
        <strain evidence="3 5">DSM 26383</strain>
    </source>
</reference>
<dbReference type="PANTHER" id="PTHR36057">
    <property type="match status" value="1"/>
</dbReference>
<feature type="chain" id="PRO_5010437428" evidence="1">
    <location>
        <begin position="22"/>
        <end position="230"/>
    </location>
</feature>
<evidence type="ECO:0000256" key="1">
    <source>
        <dbReference type="SAM" id="SignalP"/>
    </source>
</evidence>